<feature type="region of interest" description="Disordered" evidence="1">
    <location>
        <begin position="612"/>
        <end position="673"/>
    </location>
</feature>
<evidence type="ECO:0000256" key="1">
    <source>
        <dbReference type="SAM" id="MobiDB-lite"/>
    </source>
</evidence>
<sequence>MSPQQSNPSSSLPRGFRFHHWEGERPITPEPFLPNDVPQPSPPRPPRLKIRRRNVSSLHAPTEQFLASVAVAETPIPTIETPQWSGSDLSEDLEMPDCEPLAASSGGGSGLLAPQRNDMRVFSPPKTPLPKLSIGEARFQRPDWSKGATSSNDDDLERPTSSHSTYSDFSDDSLCSGSRLSQYSDDGSCTSPESDIAEPFRFPSFTKRQGRLFYSTLLADSKEPITPLNFNVRSKTRNDAPWTKAMSAHLWSVYILYLQDPTVTPFRVGPSGIPPEGVCHRVAREAKRSWKGGPKPAVSRTMQFSTAVDGSPKLDSDKSGSITPTAGVTSKVYVQWPHSSAATRTHLRDLCKNKGSAVFQRQQHLQSRSPTPFTKFFPRTRLRTPESRVSSFSTNEICFSLSTSTAETMRPDGPLAKLTASDEPSSFPNIASMTPAAVESDYLAAADPADLGLRVEEASKIPRLRSPFVAHTYGPSSSKQTSRSSLSQTDFDFPTFATGSLRSPLRMNGSRSLNSTQKRRATHSLDEELSPSGAVLRPSILDEQLFGESFPSHQRRVRRSRGFSLGEEVFRISDPRLFQPPPVEAEDPSVQEPTFSDPFVFPTSVAPRLLPSATFEPPPRLRSPFAESGSRNTFPRRLFQDNSATGRRSAFATMHPTRRSIDSLDFGQGPSLDSRLSQIDQRLAEIRDRDTSSKNYND</sequence>
<name>A0A3E2H6B5_SCYLI</name>
<feature type="compositionally biased region" description="Low complexity" evidence="1">
    <location>
        <begin position="476"/>
        <end position="487"/>
    </location>
</feature>
<feature type="non-terminal residue" evidence="2">
    <location>
        <position position="698"/>
    </location>
</feature>
<feature type="compositionally biased region" description="Polar residues" evidence="1">
    <location>
        <begin position="159"/>
        <end position="174"/>
    </location>
</feature>
<dbReference type="OMA" id="QILNMPF"/>
<gene>
    <name evidence="2" type="ORF">B7463_g7407</name>
</gene>
<feature type="region of interest" description="Disordered" evidence="1">
    <location>
        <begin position="468"/>
        <end position="530"/>
    </location>
</feature>
<dbReference type="Proteomes" id="UP000258309">
    <property type="component" value="Unassembled WGS sequence"/>
</dbReference>
<comment type="caution">
    <text evidence="2">The sequence shown here is derived from an EMBL/GenBank/DDBJ whole genome shotgun (WGS) entry which is preliminary data.</text>
</comment>
<feature type="compositionally biased region" description="Low complexity" evidence="1">
    <location>
        <begin position="1"/>
        <end position="11"/>
    </location>
</feature>
<protein>
    <submittedName>
        <fullName evidence="2">Uncharacterized protein</fullName>
    </submittedName>
</protein>
<evidence type="ECO:0000313" key="2">
    <source>
        <dbReference type="EMBL" id="RFU28924.1"/>
    </source>
</evidence>
<dbReference type="STRING" id="5539.A0A3E2H6B5"/>
<feature type="compositionally biased region" description="Pro residues" evidence="1">
    <location>
        <begin position="28"/>
        <end position="45"/>
    </location>
</feature>
<organism evidence="2 3">
    <name type="scientific">Scytalidium lignicola</name>
    <name type="common">Hyphomycete</name>
    <dbReference type="NCBI Taxonomy" id="5539"/>
    <lineage>
        <taxon>Eukaryota</taxon>
        <taxon>Fungi</taxon>
        <taxon>Dikarya</taxon>
        <taxon>Ascomycota</taxon>
        <taxon>Pezizomycotina</taxon>
        <taxon>Leotiomycetes</taxon>
        <taxon>Leotiomycetes incertae sedis</taxon>
        <taxon>Scytalidium</taxon>
    </lineage>
</organism>
<dbReference type="EMBL" id="NCSJ02000146">
    <property type="protein sequence ID" value="RFU28924.1"/>
    <property type="molecule type" value="Genomic_DNA"/>
</dbReference>
<dbReference type="OrthoDB" id="419770at2759"/>
<dbReference type="AlphaFoldDB" id="A0A3E2H6B5"/>
<proteinExistence type="predicted"/>
<evidence type="ECO:0000313" key="3">
    <source>
        <dbReference type="Proteomes" id="UP000258309"/>
    </source>
</evidence>
<feature type="region of interest" description="Disordered" evidence="1">
    <location>
        <begin position="1"/>
        <end position="174"/>
    </location>
</feature>
<feature type="non-terminal residue" evidence="2">
    <location>
        <position position="1"/>
    </location>
</feature>
<accession>A0A3E2H6B5</accession>
<keyword evidence="3" id="KW-1185">Reference proteome</keyword>
<reference evidence="2 3" key="1">
    <citation type="submission" date="2018-05" db="EMBL/GenBank/DDBJ databases">
        <title>Draft genome sequence of Scytalidium lignicola DSM 105466, a ubiquitous saprotrophic fungus.</title>
        <authorList>
            <person name="Buettner E."/>
            <person name="Gebauer A.M."/>
            <person name="Hofrichter M."/>
            <person name="Liers C."/>
            <person name="Kellner H."/>
        </authorList>
    </citation>
    <scope>NUCLEOTIDE SEQUENCE [LARGE SCALE GENOMIC DNA]</scope>
    <source>
        <strain evidence="2 3">DSM 105466</strain>
    </source>
</reference>